<proteinExistence type="predicted"/>
<dbReference type="CDD" id="cd19866">
    <property type="entry name" value="DSRM_STRBP_RED-like_rpt2"/>
    <property type="match status" value="1"/>
</dbReference>
<name>A0AAE1E7G3_9GAST</name>
<evidence type="ECO:0000256" key="2">
    <source>
        <dbReference type="SAM" id="MobiDB-lite"/>
    </source>
</evidence>
<dbReference type="PROSITE" id="PS50141">
    <property type="entry name" value="A_DEAMIN_EDITASE"/>
    <property type="match status" value="1"/>
</dbReference>
<sequence>MDTECLQYFGQENPAVIESSGLSSTVAPFIVSCRGVQWLKRGAVFDGELIIHFVRVFDGELIIRFVRVFDGDLIIRFVRVFDGELTIRFVRVFAGELIIRFVRVFDVVLVIRFVRVFDVGLVIRFVRVFDGGLVIRFVRVFDVGLVIRFVPVFDVGLVIRFVRVFDVGLVIRFVRVFDVGLVIRFVRVVDVGLVIRIVRVFDVGLDIRFVRVSGVNHTVYTENRKELYLIFRPITAPPEVPKKKAKKRPASAISDVDSGNDSLRVEAPAAGGGEAAGSEGREPGEGDEQASGEDAMLGKRGEPGANGGTPKKKRRVSGPTEPMNALVHLNKLRPGAQFKFVSQTGPVHSPVFVMEVEVNQQVFQGQGNSKKLAKLKAAELALKSFVQFPDASEAHQLLGRGFLPSTADFTSDADVSSSGACGSLFSDFSGARHAKNLAGNAGGTNTAEGEACTTSSADDQTPVSEMDVYNLSELQKRVLPSKVSEKNPVMVLNEIHRGVKYEMLGEIGEKHFRLFNMKVTVGSREFTGSGRSKKVAKYNAALTALKVLHGINQFRWRDLTAVNEEKALEGQEPQVVADHMAQLVLNKFGELTNNLTSPLARRKVLAGIVMTTGKEGDPGQVICLATGTKCINGEYLSASGQAINDCHAEVLCRRLLMRFLYQQLKMFLPGGPLAGNGNKLQNSASAISILEQQSDGKGFRLKDGIKFHLYISTAPCGDCRIFSPHDAKIQKEAGNEETLVGSPGQNGNETQNQLQDKHPNRRARGLLRTKIESGEGTIPVKVSGTIQTWDGVLQGERLLTMSCSDKITRWNVLGLQGALLHQYLPPVYLSSIVVGSWYHSEHMMRGVYDRVAQNIDLPLSQSPTAQFRLNKPFLSGTSSPEGRQAGKTPNFSVNWCIGDEGLEVINPTTGKTEKEEPSQLTKQAMFRNFLSLYGKITALDMSHGVLDAPKLYSEAKAAVMDYQLCKQALLMAFKEMGLGQWVHKPSEHDQFEVYQGY</sequence>
<feature type="domain" description="A to I editase" evidence="4">
    <location>
        <begin position="623"/>
        <end position="991"/>
    </location>
</feature>
<reference evidence="5" key="1">
    <citation type="journal article" date="2023" name="G3 (Bethesda)">
        <title>A reference genome for the long-term kleptoplast-retaining sea slug Elysia crispata morphotype clarki.</title>
        <authorList>
            <person name="Eastman K.E."/>
            <person name="Pendleton A.L."/>
            <person name="Shaikh M.A."/>
            <person name="Suttiyut T."/>
            <person name="Ogas R."/>
            <person name="Tomko P."/>
            <person name="Gavelis G."/>
            <person name="Widhalm J.R."/>
            <person name="Wisecaver J.H."/>
        </authorList>
    </citation>
    <scope>NUCLEOTIDE SEQUENCE</scope>
    <source>
        <strain evidence="5">ECLA1</strain>
    </source>
</reference>
<dbReference type="PANTHER" id="PTHR10910">
    <property type="entry name" value="EUKARYOTE SPECIFIC DSRNA BINDING PROTEIN"/>
    <property type="match status" value="1"/>
</dbReference>
<evidence type="ECO:0000313" key="5">
    <source>
        <dbReference type="EMBL" id="KAK3796772.1"/>
    </source>
</evidence>
<feature type="region of interest" description="Disordered" evidence="2">
    <location>
        <begin position="441"/>
        <end position="461"/>
    </location>
</feature>
<keyword evidence="6" id="KW-1185">Reference proteome</keyword>
<dbReference type="InterPro" id="IPR002466">
    <property type="entry name" value="A_deamin"/>
</dbReference>
<evidence type="ECO:0000256" key="1">
    <source>
        <dbReference type="PROSITE-ProRule" id="PRU00266"/>
    </source>
</evidence>
<dbReference type="GO" id="GO:0008251">
    <property type="term" value="F:tRNA-specific adenosine deaminase activity"/>
    <property type="evidence" value="ECO:0007669"/>
    <property type="project" value="TreeGrafter"/>
</dbReference>
<dbReference type="FunFam" id="3.30.160.20:FF:000009">
    <property type="entry name" value="Adenosine deaminase RNA-specific B2 (inactive)"/>
    <property type="match status" value="1"/>
</dbReference>
<dbReference type="AlphaFoldDB" id="A0AAE1E7G3"/>
<dbReference type="SUPFAM" id="SSF54768">
    <property type="entry name" value="dsRNA-binding domain-like"/>
    <property type="match status" value="2"/>
</dbReference>
<dbReference type="GO" id="GO:0005730">
    <property type="term" value="C:nucleolus"/>
    <property type="evidence" value="ECO:0007669"/>
    <property type="project" value="TreeGrafter"/>
</dbReference>
<dbReference type="SMART" id="SM00552">
    <property type="entry name" value="ADEAMc"/>
    <property type="match status" value="1"/>
</dbReference>
<feature type="domain" description="DRBM" evidence="3">
    <location>
        <begin position="501"/>
        <end position="550"/>
    </location>
</feature>
<evidence type="ECO:0008006" key="7">
    <source>
        <dbReference type="Google" id="ProtNLM"/>
    </source>
</evidence>
<evidence type="ECO:0000259" key="3">
    <source>
        <dbReference type="PROSITE" id="PS50137"/>
    </source>
</evidence>
<dbReference type="Pfam" id="PF02137">
    <property type="entry name" value="A_deamin"/>
    <property type="match status" value="1"/>
</dbReference>
<dbReference type="GO" id="GO:0006396">
    <property type="term" value="P:RNA processing"/>
    <property type="evidence" value="ECO:0007669"/>
    <property type="project" value="InterPro"/>
</dbReference>
<feature type="domain" description="DRBM" evidence="3">
    <location>
        <begin position="318"/>
        <end position="387"/>
    </location>
</feature>
<gene>
    <name evidence="5" type="ORF">RRG08_045779</name>
</gene>
<dbReference type="PANTHER" id="PTHR10910:SF62">
    <property type="entry name" value="AT07585P-RELATED"/>
    <property type="match status" value="1"/>
</dbReference>
<dbReference type="Pfam" id="PF00035">
    <property type="entry name" value="dsrm"/>
    <property type="match status" value="2"/>
</dbReference>
<dbReference type="GO" id="GO:0005737">
    <property type="term" value="C:cytoplasm"/>
    <property type="evidence" value="ECO:0007669"/>
    <property type="project" value="TreeGrafter"/>
</dbReference>
<keyword evidence="1" id="KW-0694">RNA-binding</keyword>
<feature type="region of interest" description="Disordered" evidence="2">
    <location>
        <begin position="736"/>
        <end position="762"/>
    </location>
</feature>
<dbReference type="Proteomes" id="UP001283361">
    <property type="component" value="Unassembled WGS sequence"/>
</dbReference>
<evidence type="ECO:0000259" key="4">
    <source>
        <dbReference type="PROSITE" id="PS50141"/>
    </source>
</evidence>
<feature type="compositionally biased region" description="Polar residues" evidence="2">
    <location>
        <begin position="743"/>
        <end position="754"/>
    </location>
</feature>
<accession>A0AAE1E7G3</accession>
<organism evidence="5 6">
    <name type="scientific">Elysia crispata</name>
    <name type="common">lettuce slug</name>
    <dbReference type="NCBI Taxonomy" id="231223"/>
    <lineage>
        <taxon>Eukaryota</taxon>
        <taxon>Metazoa</taxon>
        <taxon>Spiralia</taxon>
        <taxon>Lophotrochozoa</taxon>
        <taxon>Mollusca</taxon>
        <taxon>Gastropoda</taxon>
        <taxon>Heterobranchia</taxon>
        <taxon>Euthyneura</taxon>
        <taxon>Panpulmonata</taxon>
        <taxon>Sacoglossa</taxon>
        <taxon>Placobranchoidea</taxon>
        <taxon>Plakobranchidae</taxon>
        <taxon>Elysia</taxon>
    </lineage>
</organism>
<feature type="compositionally biased region" description="Low complexity" evidence="2">
    <location>
        <begin position="443"/>
        <end position="454"/>
    </location>
</feature>
<comment type="caution">
    <text evidence="5">The sequence shown here is derived from an EMBL/GenBank/DDBJ whole genome shotgun (WGS) entry which is preliminary data.</text>
</comment>
<dbReference type="SMART" id="SM00358">
    <property type="entry name" value="DSRM"/>
    <property type="match status" value="2"/>
</dbReference>
<dbReference type="GO" id="GO:0006382">
    <property type="term" value="P:adenosine to inosine editing"/>
    <property type="evidence" value="ECO:0007669"/>
    <property type="project" value="TreeGrafter"/>
</dbReference>
<dbReference type="EMBL" id="JAWDGP010000847">
    <property type="protein sequence ID" value="KAK3796772.1"/>
    <property type="molecule type" value="Genomic_DNA"/>
</dbReference>
<dbReference type="InterPro" id="IPR014720">
    <property type="entry name" value="dsRBD_dom"/>
</dbReference>
<dbReference type="GO" id="GO:0003726">
    <property type="term" value="F:double-stranded RNA adenosine deaminase activity"/>
    <property type="evidence" value="ECO:0007669"/>
    <property type="project" value="TreeGrafter"/>
</dbReference>
<dbReference type="PROSITE" id="PS50137">
    <property type="entry name" value="DS_RBD"/>
    <property type="match status" value="2"/>
</dbReference>
<evidence type="ECO:0000313" key="6">
    <source>
        <dbReference type="Proteomes" id="UP001283361"/>
    </source>
</evidence>
<protein>
    <recommendedName>
        <fullName evidence="7">Double-stranded RNA-specific editase 1</fullName>
    </recommendedName>
</protein>
<dbReference type="Gene3D" id="3.30.160.20">
    <property type="match status" value="2"/>
</dbReference>
<dbReference type="GO" id="GO:0003725">
    <property type="term" value="F:double-stranded RNA binding"/>
    <property type="evidence" value="ECO:0007669"/>
    <property type="project" value="TreeGrafter"/>
</dbReference>
<feature type="region of interest" description="Disordered" evidence="2">
    <location>
        <begin position="240"/>
        <end position="321"/>
    </location>
</feature>